<dbReference type="AlphaFoldDB" id="A0A9D1NH51"/>
<dbReference type="SMART" id="SM00420">
    <property type="entry name" value="HTH_DEOR"/>
    <property type="match status" value="1"/>
</dbReference>
<evidence type="ECO:0000313" key="6">
    <source>
        <dbReference type="Proteomes" id="UP000886743"/>
    </source>
</evidence>
<dbReference type="PRINTS" id="PR00037">
    <property type="entry name" value="HTHLACR"/>
</dbReference>
<reference evidence="5" key="1">
    <citation type="submission" date="2020-10" db="EMBL/GenBank/DDBJ databases">
        <authorList>
            <person name="Gilroy R."/>
        </authorList>
    </citation>
    <scope>NUCLEOTIDE SEQUENCE</scope>
    <source>
        <strain evidence="5">4920</strain>
    </source>
</reference>
<dbReference type="InterPro" id="IPR014036">
    <property type="entry name" value="DeoR-like_C"/>
</dbReference>
<organism evidence="5 6">
    <name type="scientific">Candidatus Aphodoplasma excrementigallinarum</name>
    <dbReference type="NCBI Taxonomy" id="2840673"/>
    <lineage>
        <taxon>Bacteria</taxon>
        <taxon>Bacillati</taxon>
        <taxon>Bacillota</taxon>
        <taxon>Clostridia</taxon>
        <taxon>Eubacteriales</taxon>
        <taxon>Candidatus Aphodoplasma</taxon>
    </lineage>
</organism>
<dbReference type="GO" id="GO:0003677">
    <property type="term" value="F:DNA binding"/>
    <property type="evidence" value="ECO:0007669"/>
    <property type="project" value="UniProtKB-KW"/>
</dbReference>
<keyword evidence="2" id="KW-0238">DNA-binding</keyword>
<dbReference type="InterPro" id="IPR018356">
    <property type="entry name" value="Tscrpt_reg_HTH_DeoR_CS"/>
</dbReference>
<dbReference type="InterPro" id="IPR037171">
    <property type="entry name" value="NagB/RpiA_transferase-like"/>
</dbReference>
<keyword evidence="1" id="KW-0805">Transcription regulation</keyword>
<evidence type="ECO:0000256" key="2">
    <source>
        <dbReference type="ARBA" id="ARBA00023125"/>
    </source>
</evidence>
<dbReference type="SMART" id="SM01134">
    <property type="entry name" value="DeoRC"/>
    <property type="match status" value="1"/>
</dbReference>
<dbReference type="PROSITE" id="PS00894">
    <property type="entry name" value="HTH_DEOR_1"/>
    <property type="match status" value="1"/>
</dbReference>
<evidence type="ECO:0000256" key="3">
    <source>
        <dbReference type="ARBA" id="ARBA00023163"/>
    </source>
</evidence>
<dbReference type="SUPFAM" id="SSF46785">
    <property type="entry name" value="Winged helix' DNA-binding domain"/>
    <property type="match status" value="1"/>
</dbReference>
<evidence type="ECO:0000259" key="4">
    <source>
        <dbReference type="PROSITE" id="PS51000"/>
    </source>
</evidence>
<dbReference type="EMBL" id="DVOF01000067">
    <property type="protein sequence ID" value="HIV02373.1"/>
    <property type="molecule type" value="Genomic_DNA"/>
</dbReference>
<reference evidence="5" key="2">
    <citation type="journal article" date="2021" name="PeerJ">
        <title>Extensive microbial diversity within the chicken gut microbiome revealed by metagenomics and culture.</title>
        <authorList>
            <person name="Gilroy R."/>
            <person name="Ravi A."/>
            <person name="Getino M."/>
            <person name="Pursley I."/>
            <person name="Horton D.L."/>
            <person name="Alikhan N.F."/>
            <person name="Baker D."/>
            <person name="Gharbi K."/>
            <person name="Hall N."/>
            <person name="Watson M."/>
            <person name="Adriaenssens E.M."/>
            <person name="Foster-Nyarko E."/>
            <person name="Jarju S."/>
            <person name="Secka A."/>
            <person name="Antonio M."/>
            <person name="Oren A."/>
            <person name="Chaudhuri R.R."/>
            <person name="La Ragione R."/>
            <person name="Hildebrand F."/>
            <person name="Pallen M.J."/>
        </authorList>
    </citation>
    <scope>NUCLEOTIDE SEQUENCE</scope>
    <source>
        <strain evidence="5">4920</strain>
    </source>
</reference>
<dbReference type="InterPro" id="IPR036388">
    <property type="entry name" value="WH-like_DNA-bd_sf"/>
</dbReference>
<dbReference type="PROSITE" id="PS51000">
    <property type="entry name" value="HTH_DEOR_2"/>
    <property type="match status" value="1"/>
</dbReference>
<dbReference type="InterPro" id="IPR050313">
    <property type="entry name" value="Carb_Metab_HTH_regulators"/>
</dbReference>
<name>A0A9D1NH51_9FIRM</name>
<dbReference type="InterPro" id="IPR036390">
    <property type="entry name" value="WH_DNA-bd_sf"/>
</dbReference>
<protein>
    <submittedName>
        <fullName evidence="5">DeoR/GlpR transcriptional regulator</fullName>
    </submittedName>
</protein>
<dbReference type="Pfam" id="PF00455">
    <property type="entry name" value="DeoRC"/>
    <property type="match status" value="1"/>
</dbReference>
<dbReference type="Gene3D" id="3.40.50.1360">
    <property type="match status" value="1"/>
</dbReference>
<dbReference type="Proteomes" id="UP000886743">
    <property type="component" value="Unassembled WGS sequence"/>
</dbReference>
<dbReference type="PANTHER" id="PTHR30363">
    <property type="entry name" value="HTH-TYPE TRANSCRIPTIONAL REGULATOR SRLR-RELATED"/>
    <property type="match status" value="1"/>
</dbReference>
<proteinExistence type="predicted"/>
<keyword evidence="3" id="KW-0804">Transcription</keyword>
<accession>A0A9D1NH51</accession>
<dbReference type="GO" id="GO:0003700">
    <property type="term" value="F:DNA-binding transcription factor activity"/>
    <property type="evidence" value="ECO:0007669"/>
    <property type="project" value="InterPro"/>
</dbReference>
<dbReference type="SUPFAM" id="SSF100950">
    <property type="entry name" value="NagB/RpiA/CoA transferase-like"/>
    <property type="match status" value="1"/>
</dbReference>
<feature type="domain" description="HTH deoR-type" evidence="4">
    <location>
        <begin position="3"/>
        <end position="58"/>
    </location>
</feature>
<dbReference type="InterPro" id="IPR001034">
    <property type="entry name" value="DeoR_HTH"/>
</dbReference>
<dbReference type="Gene3D" id="1.10.10.10">
    <property type="entry name" value="Winged helix-like DNA-binding domain superfamily/Winged helix DNA-binding domain"/>
    <property type="match status" value="1"/>
</dbReference>
<sequence length="253" mass="27759">MFALERQKRILELLEENGSVWVSRLSAELGVTEETVRRDLEKLEKQEALMRTHGGAVPVSQTSYELSFEKRKRTNVDVKQKLAKAASAHVTAGDTIFLDASTTTFYMARELKGLRNLTVITNSVRVVNELAGCEGIKLIAAGGMVSDNLSYVGEIAVKTIEREYFAGKMFFSSKGVTAEAGILESNEFECATKAAMLKNSQEVYYLCDSSKIGKVGFLKLSGFEKIDCFITDATLDEALSEALAKAHCGVETI</sequence>
<evidence type="ECO:0000256" key="1">
    <source>
        <dbReference type="ARBA" id="ARBA00023015"/>
    </source>
</evidence>
<comment type="caution">
    <text evidence="5">The sequence shown here is derived from an EMBL/GenBank/DDBJ whole genome shotgun (WGS) entry which is preliminary data.</text>
</comment>
<dbReference type="PANTHER" id="PTHR30363:SF44">
    <property type="entry name" value="AGA OPERON TRANSCRIPTIONAL REPRESSOR-RELATED"/>
    <property type="match status" value="1"/>
</dbReference>
<dbReference type="Pfam" id="PF08220">
    <property type="entry name" value="HTH_DeoR"/>
    <property type="match status" value="1"/>
</dbReference>
<gene>
    <name evidence="5" type="ORF">IAC74_02270</name>
</gene>
<evidence type="ECO:0000313" key="5">
    <source>
        <dbReference type="EMBL" id="HIV02373.1"/>
    </source>
</evidence>